<dbReference type="SUPFAM" id="SSF55729">
    <property type="entry name" value="Acyl-CoA N-acyltransferases (Nat)"/>
    <property type="match status" value="1"/>
</dbReference>
<evidence type="ECO:0000256" key="2">
    <source>
        <dbReference type="ARBA" id="ARBA00023315"/>
    </source>
</evidence>
<evidence type="ECO:0000313" key="4">
    <source>
        <dbReference type="EMBL" id="MFC7318107.1"/>
    </source>
</evidence>
<keyword evidence="5" id="KW-1185">Reference proteome</keyword>
<dbReference type="GO" id="GO:0016746">
    <property type="term" value="F:acyltransferase activity"/>
    <property type="evidence" value="ECO:0007669"/>
    <property type="project" value="UniProtKB-KW"/>
</dbReference>
<dbReference type="EMBL" id="JBHTBF010000002">
    <property type="protein sequence ID" value="MFC7318107.1"/>
    <property type="molecule type" value="Genomic_DNA"/>
</dbReference>
<dbReference type="Pfam" id="PF00583">
    <property type="entry name" value="Acetyltransf_1"/>
    <property type="match status" value="1"/>
</dbReference>
<organism evidence="4 5">
    <name type="scientific">Halomarina halobia</name>
    <dbReference type="NCBI Taxonomy" id="3033386"/>
    <lineage>
        <taxon>Archaea</taxon>
        <taxon>Methanobacteriati</taxon>
        <taxon>Methanobacteriota</taxon>
        <taxon>Stenosarchaea group</taxon>
        <taxon>Halobacteria</taxon>
        <taxon>Halobacteriales</taxon>
        <taxon>Natronomonadaceae</taxon>
        <taxon>Halomarina</taxon>
    </lineage>
</organism>
<dbReference type="RefSeq" id="WP_276305616.1">
    <property type="nucleotide sequence ID" value="NZ_CP119992.1"/>
</dbReference>
<dbReference type="Gene3D" id="3.40.630.30">
    <property type="match status" value="1"/>
</dbReference>
<keyword evidence="2 4" id="KW-0012">Acyltransferase</keyword>
<dbReference type="Pfam" id="PF19133">
    <property type="entry name" value="DUF5816"/>
    <property type="match status" value="1"/>
</dbReference>
<dbReference type="PANTHER" id="PTHR43877">
    <property type="entry name" value="AMINOALKYLPHOSPHONATE N-ACETYLTRANSFERASE-RELATED-RELATED"/>
    <property type="match status" value="1"/>
</dbReference>
<evidence type="ECO:0000259" key="3">
    <source>
        <dbReference type="PROSITE" id="PS51186"/>
    </source>
</evidence>
<sequence length="243" mass="27344">MEVRTADVDDAATVREIARRSMEASYTLSPQTIEGAVKQWYGDEAFAERVEDDDQLVLVAEEEGEPRAFSESVLLDEEGDADLNWLHVDPDYRGEGIARALFAETRDRLAEMGGTRLHGRVLRDNTDGNQFYRHLGFQKVSEGRVDIDGTDYVENIYVEDEPSEMEAVTTGDGKRVYVDHDDALRASLGPFFAVFSDTDRETRWGYYCANCGSLDIAVDTMDRIHCNECGNVSKASRWDAAYL</sequence>
<dbReference type="InterPro" id="IPR050832">
    <property type="entry name" value="Bact_Acetyltransf"/>
</dbReference>
<dbReference type="Proteomes" id="UP001596547">
    <property type="component" value="Unassembled WGS sequence"/>
</dbReference>
<comment type="caution">
    <text evidence="4">The sequence shown here is derived from an EMBL/GenBank/DDBJ whole genome shotgun (WGS) entry which is preliminary data.</text>
</comment>
<dbReference type="InterPro" id="IPR043854">
    <property type="entry name" value="DUF5816"/>
</dbReference>
<proteinExistence type="predicted"/>
<name>A0ABD6ACI9_9EURY</name>
<reference evidence="4 5" key="1">
    <citation type="journal article" date="2019" name="Int. J. Syst. Evol. Microbiol.">
        <title>The Global Catalogue of Microorganisms (GCM) 10K type strain sequencing project: providing services to taxonomists for standard genome sequencing and annotation.</title>
        <authorList>
            <consortium name="The Broad Institute Genomics Platform"/>
            <consortium name="The Broad Institute Genome Sequencing Center for Infectious Disease"/>
            <person name="Wu L."/>
            <person name="Ma J."/>
        </authorList>
    </citation>
    <scope>NUCLEOTIDE SEQUENCE [LARGE SCALE GENOMIC DNA]</scope>
    <source>
        <strain evidence="4 5">PSR21</strain>
    </source>
</reference>
<dbReference type="PANTHER" id="PTHR43877:SF1">
    <property type="entry name" value="ACETYLTRANSFERASE"/>
    <property type="match status" value="1"/>
</dbReference>
<dbReference type="PROSITE" id="PS51186">
    <property type="entry name" value="GNAT"/>
    <property type="match status" value="1"/>
</dbReference>
<feature type="domain" description="N-acetyltransferase" evidence="3">
    <location>
        <begin position="1"/>
        <end position="159"/>
    </location>
</feature>
<dbReference type="CDD" id="cd04301">
    <property type="entry name" value="NAT_SF"/>
    <property type="match status" value="1"/>
</dbReference>
<dbReference type="GeneID" id="79315207"/>
<dbReference type="AlphaFoldDB" id="A0ABD6ACI9"/>
<dbReference type="InterPro" id="IPR000182">
    <property type="entry name" value="GNAT_dom"/>
</dbReference>
<protein>
    <submittedName>
        <fullName evidence="4">GNAT family N-acetyltransferase</fullName>
        <ecNumber evidence="4">2.3.1.-</ecNumber>
    </submittedName>
</protein>
<dbReference type="InterPro" id="IPR016181">
    <property type="entry name" value="Acyl_CoA_acyltransferase"/>
</dbReference>
<dbReference type="EC" id="2.3.1.-" evidence="4"/>
<evidence type="ECO:0000256" key="1">
    <source>
        <dbReference type="ARBA" id="ARBA00022679"/>
    </source>
</evidence>
<keyword evidence="1 4" id="KW-0808">Transferase</keyword>
<evidence type="ECO:0000313" key="5">
    <source>
        <dbReference type="Proteomes" id="UP001596547"/>
    </source>
</evidence>
<accession>A0ABD6ACI9</accession>
<gene>
    <name evidence="4" type="ORF">ACFQPE_15080</name>
</gene>